<gene>
    <name evidence="1" type="ORF">GGU10DRAFT_337479</name>
</gene>
<dbReference type="AlphaFoldDB" id="A0AA38KW94"/>
<protein>
    <submittedName>
        <fullName evidence="1">Uncharacterized protein</fullName>
    </submittedName>
</protein>
<dbReference type="EMBL" id="MU793945">
    <property type="protein sequence ID" value="KAJ3780068.1"/>
    <property type="molecule type" value="Genomic_DNA"/>
</dbReference>
<reference evidence="1" key="1">
    <citation type="submission" date="2022-08" db="EMBL/GenBank/DDBJ databases">
        <authorList>
            <consortium name="DOE Joint Genome Institute"/>
            <person name="Min B."/>
            <person name="Riley R."/>
            <person name="Sierra-Patev S."/>
            <person name="Naranjo-Ortiz M."/>
            <person name="Looney B."/>
            <person name="Konkel Z."/>
            <person name="Slot J.C."/>
            <person name="Sakamoto Y."/>
            <person name="Steenwyk J.L."/>
            <person name="Rokas A."/>
            <person name="Carro J."/>
            <person name="Camarero S."/>
            <person name="Ferreira P."/>
            <person name="Molpeceres G."/>
            <person name="Ruiz-Duenas F.J."/>
            <person name="Serrano A."/>
            <person name="Henrissat B."/>
            <person name="Drula E."/>
            <person name="Hughes K.W."/>
            <person name="Mata J.L."/>
            <person name="Ishikawa N.K."/>
            <person name="Vargas-Isla R."/>
            <person name="Ushijima S."/>
            <person name="Smith C.A."/>
            <person name="Ahrendt S."/>
            <person name="Andreopoulos W."/>
            <person name="He G."/>
            <person name="Labutti K."/>
            <person name="Lipzen A."/>
            <person name="Ng V."/>
            <person name="Sandor L."/>
            <person name="Barry K."/>
            <person name="Martinez A.T."/>
            <person name="Xiao Y."/>
            <person name="Gibbons J.G."/>
            <person name="Terashima K."/>
            <person name="Hibbett D.S."/>
            <person name="Grigoriev I.V."/>
        </authorList>
    </citation>
    <scope>NUCLEOTIDE SEQUENCE</scope>
    <source>
        <strain evidence="1">TFB10291</strain>
    </source>
</reference>
<accession>A0AA38KW94</accession>
<organism evidence="1 2">
    <name type="scientific">Lentinula aff. detonsa</name>
    <dbReference type="NCBI Taxonomy" id="2804958"/>
    <lineage>
        <taxon>Eukaryota</taxon>
        <taxon>Fungi</taxon>
        <taxon>Dikarya</taxon>
        <taxon>Basidiomycota</taxon>
        <taxon>Agaricomycotina</taxon>
        <taxon>Agaricomycetes</taxon>
        <taxon>Agaricomycetidae</taxon>
        <taxon>Agaricales</taxon>
        <taxon>Marasmiineae</taxon>
        <taxon>Omphalotaceae</taxon>
        <taxon>Lentinula</taxon>
    </lineage>
</organism>
<evidence type="ECO:0000313" key="2">
    <source>
        <dbReference type="Proteomes" id="UP001163798"/>
    </source>
</evidence>
<sequence>MKLNTAKGSCKVIVEAIVEVTVEAIVETIIEATVKVIVKTIIEATVEPIVGAAGWTLHGRNTLSCDSGTAETPAIGSRRSTVIRGDHSLADGRNGSRSEGDGNWGNWTSTLLLVSRHEEEQRNGYKSSWENSRVQTNHLLVKAVQPERIMIEVPKAPDKVLSVGIVAVTQVCTRKGYTLLGSEMGLQQCSLHTIWVSLRSAKKKEVLERWTEPID</sequence>
<evidence type="ECO:0000313" key="1">
    <source>
        <dbReference type="EMBL" id="KAJ3780068.1"/>
    </source>
</evidence>
<name>A0AA38KW94_9AGAR</name>
<dbReference type="Proteomes" id="UP001163798">
    <property type="component" value="Unassembled WGS sequence"/>
</dbReference>
<comment type="caution">
    <text evidence="1">The sequence shown here is derived from an EMBL/GenBank/DDBJ whole genome shotgun (WGS) entry which is preliminary data.</text>
</comment>
<proteinExistence type="predicted"/>
<keyword evidence="2" id="KW-1185">Reference proteome</keyword>